<reference evidence="1" key="1">
    <citation type="submission" date="2020-09" db="EMBL/GenBank/DDBJ databases">
        <title>A novel bacterium of genus Bacillus, isolated from South China Sea.</title>
        <authorList>
            <person name="Huang H."/>
            <person name="Mo K."/>
            <person name="Hu Y."/>
        </authorList>
    </citation>
    <scope>NUCLEOTIDE SEQUENCE</scope>
    <source>
        <strain evidence="1">IB182487</strain>
    </source>
</reference>
<accession>A0A926RXW9</accession>
<organism evidence="1 2">
    <name type="scientific">Metabacillus arenae</name>
    <dbReference type="NCBI Taxonomy" id="2771434"/>
    <lineage>
        <taxon>Bacteria</taxon>
        <taxon>Bacillati</taxon>
        <taxon>Bacillota</taxon>
        <taxon>Bacilli</taxon>
        <taxon>Bacillales</taxon>
        <taxon>Bacillaceae</taxon>
        <taxon>Metabacillus</taxon>
    </lineage>
</organism>
<dbReference type="EMBL" id="JACXAI010000018">
    <property type="protein sequence ID" value="MBD1381406.1"/>
    <property type="molecule type" value="Genomic_DNA"/>
</dbReference>
<dbReference type="AlphaFoldDB" id="A0A926RXW9"/>
<dbReference type="Proteomes" id="UP000626844">
    <property type="component" value="Unassembled WGS sequence"/>
</dbReference>
<comment type="caution">
    <text evidence="1">The sequence shown here is derived from an EMBL/GenBank/DDBJ whole genome shotgun (WGS) entry which is preliminary data.</text>
</comment>
<evidence type="ECO:0000313" key="2">
    <source>
        <dbReference type="Proteomes" id="UP000626844"/>
    </source>
</evidence>
<dbReference type="RefSeq" id="WP_191159006.1">
    <property type="nucleotide sequence ID" value="NZ_JACXAI010000018.1"/>
</dbReference>
<sequence>MKSIFKSRAFAVAISFVLAVGIFLYQNGQDQLFAKEVSKNSLHILRAIFNK</sequence>
<gene>
    <name evidence="1" type="ORF">IC621_14300</name>
</gene>
<keyword evidence="2" id="KW-1185">Reference proteome</keyword>
<name>A0A926RXW9_9BACI</name>
<evidence type="ECO:0000313" key="1">
    <source>
        <dbReference type="EMBL" id="MBD1381406.1"/>
    </source>
</evidence>
<protein>
    <submittedName>
        <fullName evidence="1">Uncharacterized protein</fullName>
    </submittedName>
</protein>
<proteinExistence type="predicted"/>